<dbReference type="EMBL" id="CP114040">
    <property type="protein sequence ID" value="WAS93725.1"/>
    <property type="molecule type" value="Genomic_DNA"/>
</dbReference>
<dbReference type="RefSeq" id="WP_269036070.1">
    <property type="nucleotide sequence ID" value="NZ_CP114040.1"/>
</dbReference>
<accession>A0ABY7H3P9</accession>
<gene>
    <name evidence="1" type="ORF">O0S08_46930</name>
</gene>
<organism evidence="1 2">
    <name type="scientific">Nannocystis punicea</name>
    <dbReference type="NCBI Taxonomy" id="2995304"/>
    <lineage>
        <taxon>Bacteria</taxon>
        <taxon>Pseudomonadati</taxon>
        <taxon>Myxococcota</taxon>
        <taxon>Polyangia</taxon>
        <taxon>Nannocystales</taxon>
        <taxon>Nannocystaceae</taxon>
        <taxon>Nannocystis</taxon>
    </lineage>
</organism>
<sequence length="126" mass="14093">MIDVREVARYVVALAARQQLRATWSIETFSPTHDDHRRVHFRCNYVGDEAEPSRRVAATRAALAAVESTLAPLKDCVSVEPSRSPTHREGGEPRPDIRAWFVLLVWVGGAPGQRARAAWDRRPPLG</sequence>
<name>A0ABY7H3P9_9BACT</name>
<dbReference type="Proteomes" id="UP001164459">
    <property type="component" value="Chromosome"/>
</dbReference>
<evidence type="ECO:0000313" key="2">
    <source>
        <dbReference type="Proteomes" id="UP001164459"/>
    </source>
</evidence>
<keyword evidence="2" id="KW-1185">Reference proteome</keyword>
<proteinExistence type="predicted"/>
<protein>
    <submittedName>
        <fullName evidence="1">Uncharacterized protein</fullName>
    </submittedName>
</protein>
<evidence type="ECO:0000313" key="1">
    <source>
        <dbReference type="EMBL" id="WAS93725.1"/>
    </source>
</evidence>
<reference evidence="1" key="1">
    <citation type="submission" date="2022-11" db="EMBL/GenBank/DDBJ databases">
        <title>Minimal conservation of predation-associated metabolite biosynthetic gene clusters underscores biosynthetic potential of Myxococcota including descriptions for ten novel species: Archangium lansinium sp. nov., Myxococcus landrumus sp. nov., Nannocystis bai.</title>
        <authorList>
            <person name="Ahearne A."/>
            <person name="Stevens C."/>
            <person name="Dowd S."/>
        </authorList>
    </citation>
    <scope>NUCLEOTIDE SEQUENCE</scope>
    <source>
        <strain evidence="1">Fl3</strain>
    </source>
</reference>